<accession>A0AAN8WM42</accession>
<feature type="region of interest" description="Disordered" evidence="1">
    <location>
        <begin position="5568"/>
        <end position="5605"/>
    </location>
</feature>
<name>A0AAN8WM42_HALRR</name>
<sequence>WQTAEDFSDRRRIRARMYRLREQRLREMMQNDEESLGTLNITDDGGITERSETTISVSDDGKTTSRRSSNIQVTMHVDGDSAVTDSISTQNVRLGGLTMRGVDTVSVDADEIINERIRKASKDRTTRYQQIIGGLSDTDGNSDGEAVVSITKSTYSIQSNALAGEGYISMKNKEVRDSVSPTRILRERRSSAEDDTANEGRLTSDDEAALKAESENVIKAIETSAPKTSSSRKTSREERKSTTKTSKAKSEIPIRKESTRKVSERKISRELDLSSNRRATGDKSSPTSPTKRTPSESSSKTHLSRRTGAQRESSSASSKVPSKSDVKSSSTTKKSKLDEIEAKMESSIMSELSKLDSYLKGAEDDDDEVIMEEEEDCVDEAGNVVKMLVQTRRKKDGTECTARRVARSTKIVNSESEIDEILIGNPDHEVIERNVAEEEDKEGNKIKIITETRKRPDGITYTTKNILKTSKIFDYDHPEDVAYNEEDELISTNETEEMDENGCTIQTVTETRRKANGIEYTTKKVYKTSKVKSTQITPSDDDEVIDTRENEEKKDDGSIIRTVIETRRTKNGEEYTHRQVFKSRRMTLSGVDLQQGLPTVQNDDEVLNKSEKEETDENGMRVRIVTETRRRKDGSTYSFDYVLRSFQGTEEDVMKIPVSASSSSNIAVCAEDELLNEEVKEELQEDGSTVKTVIERRRAKDSTEYLRHRVMRIPKMPEPVLQVGNLEDEILQEEVNEETLDDGTQYKAVTERRRSSVSGLQYTLRRMSRVYQHATHHPKGIEDEILDENVVEEETDDGTIIKTVVQRYQRPDGSIYTTHNIQKMFSTPAPVTFVGTENDELIDQSVDEQETEDGYVIKTVTETRRRADGVQYTVERAEKSTKYGPQVHITFNTNQKPEEVVQVGSADDTVISTEEQEYEEEDGTVVKTTIEIRRRVDGSEYTAKTVMRSTPVLVPERETSYVIIKPEKDDDDDGSSLFPSLDDELVYTRKREEKDEDGNPITVIIETRQSRVTGEKYNITKRVHTKDVLMTEEGEKEIPKKTVKSTLVANLTLSRPEHRKSTSAQPQVENDDVPYGSVSALKNRFAPGNKKTNASPKSFKPERSSTSNKKKFFEEAAKEAAGKTTTSAKSYSSKPLKIRKETEGFSVPEDKASIEVKLRVGEEKAKVEDVSAHNVTYQPDAIPKEMMENIMKSGNCEDTVKEMDEKEPFSETESVKESFDQSEPTLDDSLQGEEPVEMQPKKVVEKRKSSPLSKGSEEKMKRRPDQSPPKKPDTSRRVKNNPLKDDSPPRRVLPQKEPIAPRESGKKAPKPNTSPQRVANSPRRGRSPNRSGLSTPREVTPTGRQCCKRHRDTNAPETVSPTRTQKTTRAAPLPSKKVGSPEGKPRVNGDVRRSAEPKVNGDINRKSDDRTARARRAPDRSSEVEKTSGRPSRVSQSPTKKSPPSRSPDKREPAKSLTSKTGDKKTPTITPVTNGKDKPKGSLYLEPVDPIVSMPETPMTEDMKLLQQDKDVLIEDVSNEPDLPYHSIHRPSLVREPSEYQPPEANDKDLLDIQSEESPAGKEPLQEDVSKSRKPKPLESRPSDKSLTSKKQPETKRPARDRPWLSEKRNSFEKKLSETKLTAEKKKVFERKPSDDKLKKTKDEQKLKKSSAQELDEENIKNGNLVNRDTLSSKELKENIDKVQRKVEEISSRYLEDVEKSLSSQIIPDKNITTTDLSARRSAFHRAASTEKKDVPRRKPSYEMKESVFSKRSMFEQPKNDSASVPVKRSPVKSTIKSDDFYKKQTEEQKSHLNKKTEERIPVEEPLITPKYIHPLGEEDEEERKLNEKVIEEEVKVSSSELVQAVAAETFKISKEYNHETIVAEETSTLPYRKESSSSQYLEESSPVPGSKEGSPAPFSKEGSPSRFTTGKPVDSGINANKIRRIERTASNKKLFEDLEVSRDLLPEYIKNIDNIVDVALLESMLEQAESYEERRIIRGQLRIAKKQSTTILSTSSTPSYKRFIEPSPSRPSPTASPQTKRHDEVKPTRSEEPKEKSQKPLSKSEEPSSSNQDQSDSSTTRKTSTTNHDSWEDELYEESTMVTSRTHETSSSLRKKSEKETTPEPEEIKISPRIEKRDSKKSLKPEEPRNRLGRNLTKEDSKKIDSPKSDKMEPLSTKSTPSNEPYSEPLRYQKKQGSTPSKPSTAQSHVDTIVSAYGVGPTDDNGMPLFGLRALKKRSPPATSDDTPSEEVKSAPSEKEPLPVQEEKAKQEYEPTDASGQPIFGLRALKKATSSITATERAVDTDALETTETASSSVESSHLVSGIVTRRQTHAKETSPGLVRSLRDSFKRRDTAEELQTTGKAEDEVITKRSQPLRDILKLHEAKVQEPAAVVESPRLKPKQRLRENFEVPERQDSRVKTWDLESDLSTRSQDMKNIIAHHETITSDSAPKPEKKLTGILKKTSSTNILGSDKTSSTTTERTAVAETRVNTSLSEQLNTTDDILDTLTEDQITQLSKEFDLRAQDDGVIKTEESIEELTGGYRVSRRTEGEYPDGAKFERKTSYTEIKLQQPNNEERSRDLRKPDFDLKDSTLPKSADRLTHSSLSKAQASTVGSQVDETVIESVIQSVRETSVKRKISVEQAVRDKTKVLECTDRFRSVNKLDKQNYPSERKLKQLNAFKEGKIPTADEAKENKVGDTNVEMQKPVTNKQKSASVSSAGREKSKVKPLQMHSNETNTKTTSKSGMSGKPKSSSKHPIDDSKIVSNIARKPSVTYSSISNKNDSETVSVRKSERILKEKSDKVEQEGGDKKTKKSGKGSYSLERDSSKEIKATLSGDSSTFEDTTKSTSGGSTSSESKYILQTSRNIIAEYVEASKKSSTKHLSTTVEEFNTSKDEDSQLKRVRKKSQPDREDMNSIVRKTGDILDNKLETKTKMSPEDKCKGINIQSYKRCEAKPVVAKIDKITQKAGGKQYDGSSDCAVHKDSFRKGKFSSKSKRTKVEGHCEKQGEDVQPIMAKGFSRFKKESVHDNVKVASLTVSTTKSADTKTTCHFKSDDHLLESSTSEKVLKNIDSTKRSEDSKSSVAVASKIVEAPAESLSDKTEKNISKASRRSEKRDLLPKKIQTDTFVTDKPYNEELDVKSSEAKVQLSVSTNEEKAIGKLSRTLENIMKPEKEIKGDGIRSRVTGPENMTNVTITSRIDIKEINSKTERADVKICKRLCKNDNEIIVKEESLKVANSHNTVENKSDTGVDTSKLSKSTKDSKSSENLDSLSDKKDTADKKLEQRKRSPGRIGEKLKTAKISEDTEISKINAEKMVDSRSVSDFTLSKDSHIGKNLPNRSLESKQELVMHSETSVNIDKIGFITEAFVTKSSDHVTTVADTSEVKKEITLVVKEKTEKSQTSMINKSSKSRDQTATKPYVQSNKPEKPPAELTDKEQAENNSKKSLNDKEIERRSLVKHVGDTEQRKGRAVKSVDEKESRKNIPLSCVEAHDSLTKLSATSNDDRAQGDKSVIKSANIENSRKISPLRPAIVSLPAKKNIDIPGNEKTVEMSSPDKIIEEFERKKQTVVKPTNKNEPGKSALISDEQELKKENPSKSSAVQIPKKKIDEELQTSKSSDISVLGKELVKKSRVRSPARPANVKETDKKNPDRSADEQTLNKKIPPGKEAKEKNIVRSSDDHESRKKSPTKSDHAREPKKISPDRFPDEQNPKKEGQDGKEPDKERIVKSFGDNESRKKSPLRADHRKETDKRSPDRSDGEQNPKKKCLGGKEPEIFSHMKEQKEKCSDGLAEEQKAKKRGLDGKYQDSRKEEKNISPKKSSDAQEPVKKGTDGKEIEKDSIVSSENNEAKKKSPAISAHVKKPEEKNPDSSSDELKPKERDPNGKQSEKELIIKSDDHKPRKKSHSRHAHLNKPVKKSPDRSADEQEPKKIESHGKATETESIVVKSPDNHEPRKKSPTRSTPVKELKKKSSGRSSAKHEPEKSNSICPTDDREDINILESSCVEKQTVKKSPVRHEGDQKQSKKDIFMSVHDNDAAKKGQSVLSDNREPKKKDLVKPLNEQEPRKRNPVKSNVEKRPKKKSPIRCVEHESKDESLLRSAHEKDSIKETPNKPADNLETSPDQINDDSKSEKQSKKPEHVLKNSESIKKEECKKTDREKEGSSQTPKKNMEPKTRDISKVVAVKKQHIPKETLKPDVLSKDSLNIKDKTDMQDSSSTSGMPHRVTECMETEIVRVDSKEFLETEGAFYVSEEYDSDASSGDASSSMSSVSSESASEKAKLDKKKLTKKKSRKSKTIKEKHSTKRGITVLQKSIDVKVELLESETNKEIAHKHKNIKLEKKSNDTKDNKENISDMRSFRTEPETRPTSSPNPSDSETKKKAHNILARETKRPCHVSAKKICAEVETGLTISPNPSDSDTHQRSDAMLKKVRKPLDGKKLPSPSSKLHDESETCLTSSPNPSDCESKMKKSVSSLKKTKKPYDDSNEKRLKSAREDVEEREAGQISSPNPSDNDTKKRTKRPCRKAVVKDSHSTRLLDESGNFSVKTVNSKDKDSAILDTGNETIREKEKICGILDNKTHEIASRERKMDQPKENEPLNIGTDTKTLVDRQFENDIKAKAKSEDFVTLETPKLDRGTSDTQKESENASKTREVQEKGDFEESVKPKPLIEKKSLQNRPDSRLEPTKILEESNRGAEVLEEPKLEEDRVQKEIIPKKSDDKQERGLSLKKKSFIPVAEVTIQPDITDIEKNIAHKPSHIPVPITSAHTPEVVLPATVNTRERKSVSPERKSLLPLPCDFLKLHECTNEASKMQVKTWEYMPNQNARTRGKDDDPYHTKTVSEHVKKIEDTISKMAEIPEKSIRKTGSQGKEAERAPVSKVSHPCSDTVLDSLEKDPNKAETGTHGKSVKPEEILQIYQKPSDSGDKVESLANEGIPVIDTKVPIILLRNREIDNRKDMSFESSKSYVTNVTEEIHSNIENMERDEITKPKMDEDTTDKMTNITKNDTPRRKAGLHDKEEKSLERALVPPQGETISKMKTVCKKLVFPEIDISKRQASTPSKLMDKSDIVNVPGPDIIAMKDKCKPDKVDDDDLKESAAKGKSDTMENKDTIVKKYCPKDDGEITLSEEKVKREKRSSVKSRKRLEIEEDNISERPIGKAKKKREPHNICLISDAGAPVNEKLTESGKPTNKTNLSTSIIDSSSTVPLDSSDLKKHVNLTPKSTDMNTQKPYSHKKSRNAVQIELVKNRKTMDYLGGKLASDDYYKTTKTRKRHSQSDMDITKERSKVPESEDTKHLRKGSNKRKSSLDQNFPSHNISDGIETRTFSMQSLSGVSTTSSVPSYMRPRGESCSCRRHTPERDIQEIEESLLNAYKYTRCTKKVSKAPVTYHYTYAVAPDSGGGAGSYSIYFGPKGKSVPKGNIKSYMPGKTYTKSPSELDPVQQSANYVSSSTDESRNTVVTSTGVDGDSYKNTHGTVRGSHNTDQQLRKSEVPHSGEKDYSSNFEETDNKVEMTEKVLYLSHEESALSGKHVPRIHFTSTEDDTMFCAESLPLRNEESHHIDSTSQHVDTEHSTVKARETVDHLAKLQESTSYSETRQSQEHAVKSSQFEHTSQDEHRTHHEHTDENRFCSEMAKNDKQKISDQSFVLSEHHGTDKTHSTHITTEQAHLTQKASNEKKINDSHKSGSYIERKMSGDELIVNDSKQWKQLIELPATSITRGDYMVHKRDDSGNIVVGNGRYVTDRTSTSLDGHPADDPSSGYIRQEQDGDGSWREIGGKENHLTSSSLETQKQDQQKASSEHCVMSTVAEMSGQRWNQHHLQTKRQ</sequence>
<feature type="compositionally biased region" description="Basic and acidic residues" evidence="1">
    <location>
        <begin position="2874"/>
        <end position="2883"/>
    </location>
</feature>
<feature type="compositionally biased region" description="Basic and acidic residues" evidence="1">
    <location>
        <begin position="3408"/>
        <end position="3465"/>
    </location>
</feature>
<feature type="region of interest" description="Disordered" evidence="1">
    <location>
        <begin position="2553"/>
        <end position="2596"/>
    </location>
</feature>
<feature type="compositionally biased region" description="Low complexity" evidence="1">
    <location>
        <begin position="2716"/>
        <end position="2734"/>
    </location>
</feature>
<feature type="compositionally biased region" description="Polar residues" evidence="1">
    <location>
        <begin position="5199"/>
        <end position="5210"/>
    </location>
</feature>
<feature type="region of interest" description="Disordered" evidence="1">
    <location>
        <begin position="4563"/>
        <end position="4706"/>
    </location>
</feature>
<feature type="compositionally biased region" description="Basic and acidic residues" evidence="1">
    <location>
        <begin position="2805"/>
        <end position="2814"/>
    </location>
</feature>
<feature type="compositionally biased region" description="Basic and acidic residues" evidence="1">
    <location>
        <begin position="5743"/>
        <end position="5760"/>
    </location>
</feature>
<feature type="compositionally biased region" description="Polar residues" evidence="1">
    <location>
        <begin position="3383"/>
        <end position="3392"/>
    </location>
</feature>
<feature type="region of interest" description="Disordered" evidence="1">
    <location>
        <begin position="4304"/>
        <end position="4535"/>
    </location>
</feature>
<feature type="region of interest" description="Disordered" evidence="1">
    <location>
        <begin position="3223"/>
        <end position="3277"/>
    </location>
</feature>
<feature type="compositionally biased region" description="Basic and acidic residues" evidence="1">
    <location>
        <begin position="4680"/>
        <end position="4706"/>
    </location>
</feature>
<feature type="compositionally biased region" description="Basic and acidic residues" evidence="1">
    <location>
        <begin position="1740"/>
        <end position="1749"/>
    </location>
</feature>
<feature type="compositionally biased region" description="Low complexity" evidence="1">
    <location>
        <begin position="223"/>
        <end position="232"/>
    </location>
</feature>
<feature type="compositionally biased region" description="Basic and acidic residues" evidence="1">
    <location>
        <begin position="3844"/>
        <end position="3882"/>
    </location>
</feature>
<dbReference type="Pfam" id="PF12510">
    <property type="entry name" value="Smoothelin"/>
    <property type="match status" value="1"/>
</dbReference>
<feature type="region of interest" description="Disordered" evidence="1">
    <location>
        <begin position="4972"/>
        <end position="5003"/>
    </location>
</feature>
<feature type="compositionally biased region" description="Basic and acidic residues" evidence="1">
    <location>
        <begin position="5058"/>
        <end position="5067"/>
    </location>
</feature>
<feature type="compositionally biased region" description="Basic residues" evidence="1">
    <location>
        <begin position="5795"/>
        <end position="5804"/>
    </location>
</feature>
<feature type="region of interest" description="Disordered" evidence="1">
    <location>
        <begin position="5044"/>
        <end position="5085"/>
    </location>
</feature>
<feature type="region of interest" description="Disordered" evidence="1">
    <location>
        <begin position="1051"/>
        <end position="1135"/>
    </location>
</feature>
<feature type="compositionally biased region" description="Basic and acidic residues" evidence="1">
    <location>
        <begin position="3081"/>
        <end position="3101"/>
    </location>
</feature>
<feature type="compositionally biased region" description="Basic and acidic residues" evidence="1">
    <location>
        <begin position="1255"/>
        <end position="1289"/>
    </location>
</feature>
<feature type="compositionally biased region" description="Basic and acidic residues" evidence="1">
    <location>
        <begin position="5074"/>
        <end position="5085"/>
    </location>
</feature>
<feature type="region of interest" description="Disordered" evidence="1">
    <location>
        <begin position="2291"/>
        <end position="2348"/>
    </location>
</feature>
<feature type="compositionally biased region" description="Basic residues" evidence="1">
    <location>
        <begin position="3883"/>
        <end position="3899"/>
    </location>
</feature>
<feature type="domain" description="Smoothelin" evidence="2">
    <location>
        <begin position="1952"/>
        <end position="1988"/>
    </location>
</feature>
<feature type="compositionally biased region" description="Basic and acidic residues" evidence="1">
    <location>
        <begin position="2557"/>
        <end position="2584"/>
    </location>
</feature>
<feature type="compositionally biased region" description="Basic and acidic residues" evidence="1">
    <location>
        <begin position="3997"/>
        <end position="4021"/>
    </location>
</feature>
<feature type="compositionally biased region" description="Basic and acidic residues" evidence="1">
    <location>
        <begin position="4171"/>
        <end position="4194"/>
    </location>
</feature>
<feature type="compositionally biased region" description="Polar residues" evidence="1">
    <location>
        <begin position="4347"/>
        <end position="4356"/>
    </location>
</feature>
<feature type="compositionally biased region" description="Basic and acidic residues" evidence="1">
    <location>
        <begin position="5591"/>
        <end position="5605"/>
    </location>
</feature>
<feature type="compositionally biased region" description="Low complexity" evidence="1">
    <location>
        <begin position="2048"/>
        <end position="2069"/>
    </location>
</feature>
<feature type="compositionally biased region" description="Low complexity" evidence="1">
    <location>
        <begin position="1989"/>
        <end position="2000"/>
    </location>
</feature>
<feature type="compositionally biased region" description="Basic and acidic residues" evidence="1">
    <location>
        <begin position="2096"/>
        <end position="2154"/>
    </location>
</feature>
<dbReference type="Proteomes" id="UP001381693">
    <property type="component" value="Unassembled WGS sequence"/>
</dbReference>
<feature type="region of interest" description="Disordered" evidence="1">
    <location>
        <begin position="5722"/>
        <end position="5804"/>
    </location>
</feature>
<feature type="compositionally biased region" description="Polar residues" evidence="1">
    <location>
        <begin position="2157"/>
        <end position="2166"/>
    </location>
</feature>
<evidence type="ECO:0000259" key="2">
    <source>
        <dbReference type="Pfam" id="PF12510"/>
    </source>
</evidence>
<evidence type="ECO:0000313" key="3">
    <source>
        <dbReference type="EMBL" id="KAK7020278.1"/>
    </source>
</evidence>
<feature type="region of interest" description="Disordered" evidence="1">
    <location>
        <begin position="4839"/>
        <end position="4887"/>
    </location>
</feature>
<feature type="compositionally biased region" description="Polar residues" evidence="1">
    <location>
        <begin position="2585"/>
        <end position="2596"/>
    </location>
</feature>
<keyword evidence="4" id="KW-1185">Reference proteome</keyword>
<feature type="compositionally biased region" description="Polar residues" evidence="1">
    <location>
        <begin position="5166"/>
        <end position="5187"/>
    </location>
</feature>
<feature type="region of interest" description="Disordered" evidence="1">
    <location>
        <begin position="5410"/>
        <end position="5485"/>
    </location>
</feature>
<feature type="compositionally biased region" description="Basic and acidic residues" evidence="1">
    <location>
        <begin position="4318"/>
        <end position="4346"/>
    </location>
</feature>
<feature type="compositionally biased region" description="Basic residues" evidence="1">
    <location>
        <begin position="5275"/>
        <end position="5284"/>
    </location>
</feature>
<feature type="compositionally biased region" description="Basic and acidic residues" evidence="1">
    <location>
        <begin position="2668"/>
        <end position="2679"/>
    </location>
</feature>
<feature type="compositionally biased region" description="Basic and acidic residues" evidence="1">
    <location>
        <begin position="1501"/>
        <end position="1513"/>
    </location>
</feature>
<feature type="region of interest" description="Disordered" evidence="1">
    <location>
        <begin position="4235"/>
        <end position="4291"/>
    </location>
</feature>
<evidence type="ECO:0000313" key="4">
    <source>
        <dbReference type="Proteomes" id="UP001381693"/>
    </source>
</evidence>
<reference evidence="3 4" key="1">
    <citation type="submission" date="2023-11" db="EMBL/GenBank/DDBJ databases">
        <title>Halocaridina rubra genome assembly.</title>
        <authorList>
            <person name="Smith C."/>
        </authorList>
    </citation>
    <scope>NUCLEOTIDE SEQUENCE [LARGE SCALE GENOMIC DNA]</scope>
    <source>
        <strain evidence="3">EP-1</strain>
        <tissue evidence="3">Whole</tissue>
    </source>
</reference>
<feature type="compositionally biased region" description="Basic and acidic residues" evidence="1">
    <location>
        <begin position="1403"/>
        <end position="1428"/>
    </location>
</feature>
<feature type="compositionally biased region" description="Low complexity" evidence="1">
    <location>
        <begin position="1122"/>
        <end position="1134"/>
    </location>
</feature>
<feature type="compositionally biased region" description="Basic and acidic residues" evidence="1">
    <location>
        <begin position="4986"/>
        <end position="5003"/>
    </location>
</feature>
<feature type="compositionally biased region" description="Basic and acidic residues" evidence="1">
    <location>
        <begin position="4587"/>
        <end position="4605"/>
    </location>
</feature>
<feature type="compositionally biased region" description="Basic and acidic residues" evidence="1">
    <location>
        <begin position="1111"/>
        <end position="1121"/>
    </location>
</feature>
<feature type="compositionally biased region" description="Polar residues" evidence="1">
    <location>
        <begin position="5410"/>
        <end position="5464"/>
    </location>
</feature>
<feature type="compositionally biased region" description="Basic and acidic residues" evidence="1">
    <location>
        <begin position="1776"/>
        <end position="1803"/>
    </location>
</feature>
<protein>
    <recommendedName>
        <fullName evidence="2">Smoothelin domain-containing protein</fullName>
    </recommendedName>
</protein>
<feature type="region of interest" description="Disordered" evidence="1">
    <location>
        <begin position="3546"/>
        <end position="4210"/>
    </location>
</feature>
<feature type="compositionally biased region" description="Basic and acidic residues" evidence="1">
    <location>
        <begin position="5465"/>
        <end position="5479"/>
    </location>
</feature>
<feature type="compositionally biased region" description="Low complexity" evidence="1">
    <location>
        <begin position="313"/>
        <end position="332"/>
    </location>
</feature>
<feature type="region of interest" description="Disordered" evidence="1">
    <location>
        <begin position="1723"/>
        <end position="1825"/>
    </location>
</feature>
<feature type="compositionally biased region" description="Basic and acidic residues" evidence="1">
    <location>
        <begin position="248"/>
        <end position="272"/>
    </location>
</feature>
<feature type="compositionally biased region" description="Basic and acidic residues" evidence="1">
    <location>
        <begin position="3624"/>
        <end position="3823"/>
    </location>
</feature>
<feature type="compositionally biased region" description="Basic and acidic residues" evidence="1">
    <location>
        <begin position="2021"/>
        <end position="2047"/>
    </location>
</feature>
<feature type="region of interest" description="Disordered" evidence="1">
    <location>
        <begin position="1987"/>
        <end position="2262"/>
    </location>
</feature>
<feature type="compositionally biased region" description="Polar residues" evidence="1">
    <location>
        <begin position="5303"/>
        <end position="5320"/>
    </location>
</feature>
<feature type="compositionally biased region" description="Polar residues" evidence="1">
    <location>
        <begin position="5287"/>
        <end position="5296"/>
    </location>
</feature>
<feature type="compositionally biased region" description="Polar residues" evidence="1">
    <location>
        <begin position="2081"/>
        <end position="2093"/>
    </location>
</feature>
<feature type="region of interest" description="Disordered" evidence="1">
    <location>
        <begin position="37"/>
        <end position="67"/>
    </location>
</feature>
<feature type="compositionally biased region" description="Basic and acidic residues" evidence="1">
    <location>
        <begin position="4109"/>
        <end position="4144"/>
    </location>
</feature>
<feature type="region of interest" description="Disordered" evidence="1">
    <location>
        <begin position="1858"/>
        <end position="1920"/>
    </location>
</feature>
<dbReference type="EMBL" id="JAXCGZ010022949">
    <property type="protein sequence ID" value="KAK7020278.1"/>
    <property type="molecule type" value="Genomic_DNA"/>
</dbReference>
<feature type="compositionally biased region" description="Basic and acidic residues" evidence="1">
    <location>
        <begin position="2326"/>
        <end position="2337"/>
    </location>
</feature>
<feature type="compositionally biased region" description="Basic and acidic residues" evidence="1">
    <location>
        <begin position="4563"/>
        <end position="4577"/>
    </location>
</feature>
<feature type="region of interest" description="Disordered" evidence="1">
    <location>
        <begin position="2861"/>
        <end position="2897"/>
    </location>
</feature>
<feature type="compositionally biased region" description="Polar residues" evidence="1">
    <location>
        <begin position="1355"/>
        <end position="1368"/>
    </location>
</feature>
<feature type="region of interest" description="Disordered" evidence="1">
    <location>
        <begin position="3078"/>
        <end position="3101"/>
    </location>
</feature>
<feature type="compositionally biased region" description="Polar residues" evidence="1">
    <location>
        <begin position="2176"/>
        <end position="2191"/>
    </location>
</feature>
<feature type="region of interest" description="Disordered" evidence="1">
    <location>
        <begin position="174"/>
        <end position="339"/>
    </location>
</feature>
<comment type="caution">
    <text evidence="3">The sequence shown here is derived from an EMBL/GenBank/DDBJ whole genome shotgun (WGS) entry which is preliminary data.</text>
</comment>
<feature type="region of interest" description="Disordered" evidence="1">
    <location>
        <begin position="1188"/>
        <end position="1663"/>
    </location>
</feature>
<feature type="compositionally biased region" description="Basic and acidic residues" evidence="1">
    <location>
        <begin position="4871"/>
        <end position="4887"/>
    </location>
</feature>
<feature type="compositionally biased region" description="Polar residues" evidence="1">
    <location>
        <begin position="2689"/>
        <end position="2701"/>
    </location>
</feature>
<feature type="region of interest" description="Disordered" evidence="1">
    <location>
        <begin position="5159"/>
        <end position="5216"/>
    </location>
</feature>
<feature type="non-terminal residue" evidence="3">
    <location>
        <position position="1"/>
    </location>
</feature>
<feature type="compositionally biased region" description="Basic and acidic residues" evidence="1">
    <location>
        <begin position="1198"/>
        <end position="1219"/>
    </location>
</feature>
<feature type="compositionally biased region" description="Basic and acidic residues" evidence="1">
    <location>
        <begin position="2765"/>
        <end position="2793"/>
    </location>
</feature>
<feature type="compositionally biased region" description="Basic and acidic residues" evidence="1">
    <location>
        <begin position="202"/>
        <end position="216"/>
    </location>
</feature>
<dbReference type="InterPro" id="IPR022189">
    <property type="entry name" value="SMTN"/>
</dbReference>
<feature type="compositionally biased region" description="Basic and acidic residues" evidence="1">
    <location>
        <begin position="1564"/>
        <end position="1584"/>
    </location>
</feature>
<organism evidence="3 4">
    <name type="scientific">Halocaridina rubra</name>
    <name type="common">Hawaiian red shrimp</name>
    <dbReference type="NCBI Taxonomy" id="373956"/>
    <lineage>
        <taxon>Eukaryota</taxon>
        <taxon>Metazoa</taxon>
        <taxon>Ecdysozoa</taxon>
        <taxon>Arthropoda</taxon>
        <taxon>Crustacea</taxon>
        <taxon>Multicrustacea</taxon>
        <taxon>Malacostraca</taxon>
        <taxon>Eumalacostraca</taxon>
        <taxon>Eucarida</taxon>
        <taxon>Decapoda</taxon>
        <taxon>Pleocyemata</taxon>
        <taxon>Caridea</taxon>
        <taxon>Atyoidea</taxon>
        <taxon>Atyidae</taxon>
        <taxon>Halocaridina</taxon>
    </lineage>
</organism>
<feature type="compositionally biased region" description="Basic and acidic residues" evidence="1">
    <location>
        <begin position="4461"/>
        <end position="4483"/>
    </location>
</feature>
<feature type="compositionally biased region" description="Basic residues" evidence="1">
    <location>
        <begin position="4263"/>
        <end position="4277"/>
    </location>
</feature>
<feature type="compositionally biased region" description="Basic residues" evidence="1">
    <location>
        <begin position="4498"/>
        <end position="4507"/>
    </location>
</feature>
<feature type="compositionally biased region" description="Basic and acidic residues" evidence="1">
    <location>
        <begin position="4399"/>
        <end position="4420"/>
    </location>
</feature>
<feature type="compositionally biased region" description="Basic and acidic residues" evidence="1">
    <location>
        <begin position="4508"/>
        <end position="4519"/>
    </location>
</feature>
<feature type="compositionally biased region" description="Basic and acidic residues" evidence="1">
    <location>
        <begin position="1239"/>
        <end position="1248"/>
    </location>
</feature>
<feature type="compositionally biased region" description="Basic and acidic residues" evidence="1">
    <location>
        <begin position="4069"/>
        <end position="4093"/>
    </location>
</feature>
<proteinExistence type="predicted"/>
<feature type="compositionally biased region" description="Basic and acidic residues" evidence="1">
    <location>
        <begin position="1591"/>
        <end position="1647"/>
    </location>
</feature>
<feature type="region of interest" description="Disordered" evidence="1">
    <location>
        <begin position="5246"/>
        <end position="5334"/>
    </location>
</feature>
<feature type="compositionally biased region" description="Polar residues" evidence="1">
    <location>
        <begin position="4434"/>
        <end position="4444"/>
    </location>
</feature>
<evidence type="ECO:0000256" key="1">
    <source>
        <dbReference type="SAM" id="MobiDB-lite"/>
    </source>
</evidence>
<feature type="compositionally biased region" description="Low complexity" evidence="1">
    <location>
        <begin position="2291"/>
        <end position="2306"/>
    </location>
</feature>
<feature type="compositionally biased region" description="Low complexity" evidence="1">
    <location>
        <begin position="1435"/>
        <end position="1444"/>
    </location>
</feature>
<feature type="compositionally biased region" description="Low complexity" evidence="1">
    <location>
        <begin position="4239"/>
        <end position="4256"/>
    </location>
</feature>
<feature type="compositionally biased region" description="Basic and acidic residues" evidence="1">
    <location>
        <begin position="3242"/>
        <end position="3277"/>
    </location>
</feature>
<feature type="compositionally biased region" description="Low complexity" evidence="1">
    <location>
        <begin position="1877"/>
        <end position="1886"/>
    </location>
</feature>
<feature type="compositionally biased region" description="Low complexity" evidence="1">
    <location>
        <begin position="283"/>
        <end position="301"/>
    </location>
</feature>
<gene>
    <name evidence="3" type="ORF">SK128_022566</name>
</gene>
<feature type="compositionally biased region" description="Basic and acidic residues" evidence="1">
    <location>
        <begin position="1383"/>
        <end position="1396"/>
    </location>
</feature>
<feature type="region of interest" description="Disordered" evidence="1">
    <location>
        <begin position="3379"/>
        <end position="3467"/>
    </location>
</feature>
<feature type="compositionally biased region" description="Basic and acidic residues" evidence="1">
    <location>
        <begin position="2231"/>
        <end position="2254"/>
    </location>
</feature>
<feature type="compositionally biased region" description="Low complexity" evidence="1">
    <location>
        <begin position="2829"/>
        <end position="2841"/>
    </location>
</feature>
<feature type="region of interest" description="Disordered" evidence="1">
    <location>
        <begin position="2668"/>
        <end position="2842"/>
    </location>
</feature>
<feature type="compositionally biased region" description="Basic and acidic residues" evidence="1">
    <location>
        <begin position="4612"/>
        <end position="4674"/>
    </location>
</feature>
<feature type="compositionally biased region" description="Basic and acidic residues" evidence="1">
    <location>
        <begin position="3900"/>
        <end position="3922"/>
    </location>
</feature>
<feature type="compositionally biased region" description="Basic and acidic residues" evidence="1">
    <location>
        <begin position="5254"/>
        <end position="5274"/>
    </location>
</feature>
<feature type="compositionally biased region" description="Basic and acidic residues" evidence="1">
    <location>
        <begin position="4029"/>
        <end position="4049"/>
    </location>
</feature>
<feature type="compositionally biased region" description="Basic and acidic residues" evidence="1">
    <location>
        <begin position="4151"/>
        <end position="4161"/>
    </location>
</feature>